<dbReference type="EMBL" id="AWXZ01000017">
    <property type="protein sequence ID" value="ESR25834.1"/>
    <property type="molecule type" value="Genomic_DNA"/>
</dbReference>
<keyword evidence="1" id="KW-0805">Transcription regulation</keyword>
<evidence type="ECO:0000256" key="2">
    <source>
        <dbReference type="ARBA" id="ARBA00023125"/>
    </source>
</evidence>
<dbReference type="Proteomes" id="UP000017819">
    <property type="component" value="Unassembled WGS sequence"/>
</dbReference>
<dbReference type="PATRIC" id="fig|631454.5.peg.1154"/>
<protein>
    <submittedName>
        <fullName evidence="5">Transcriptional regulatory protein</fullName>
    </submittedName>
</protein>
<evidence type="ECO:0000256" key="3">
    <source>
        <dbReference type="ARBA" id="ARBA00023163"/>
    </source>
</evidence>
<evidence type="ECO:0000256" key="1">
    <source>
        <dbReference type="ARBA" id="ARBA00023015"/>
    </source>
</evidence>
<keyword evidence="2" id="KW-0238">DNA-binding</keyword>
<dbReference type="SUPFAM" id="SSF46689">
    <property type="entry name" value="Homeodomain-like"/>
    <property type="match status" value="2"/>
</dbReference>
<keyword evidence="6" id="KW-1185">Reference proteome</keyword>
<dbReference type="eggNOG" id="COG2207">
    <property type="taxonomic scope" value="Bacteria"/>
</dbReference>
<dbReference type="GO" id="GO:0003700">
    <property type="term" value="F:DNA-binding transcription factor activity"/>
    <property type="evidence" value="ECO:0007669"/>
    <property type="project" value="InterPro"/>
</dbReference>
<feature type="domain" description="HTH araC/xylS-type" evidence="4">
    <location>
        <begin position="63"/>
        <end position="161"/>
    </location>
</feature>
<proteinExistence type="predicted"/>
<evidence type="ECO:0000259" key="4">
    <source>
        <dbReference type="PROSITE" id="PS01124"/>
    </source>
</evidence>
<dbReference type="STRING" id="631454.N177_1169"/>
<comment type="caution">
    <text evidence="5">The sequence shown here is derived from an EMBL/GenBank/DDBJ whole genome shotgun (WGS) entry which is preliminary data.</text>
</comment>
<evidence type="ECO:0000313" key="5">
    <source>
        <dbReference type="EMBL" id="ESR25834.1"/>
    </source>
</evidence>
<reference evidence="5 6" key="1">
    <citation type="journal article" date="2014" name="Genome Announc.">
        <title>Draft Genome Sequence of Lutibaculum baratangense Strain AMV1T, Isolated from a Mud Volcano in Andamans, India.</title>
        <authorList>
            <person name="Singh A."/>
            <person name="Sreenivas A."/>
            <person name="Sathyanarayana Reddy G."/>
            <person name="Pinnaka A.K."/>
            <person name="Shivaji S."/>
        </authorList>
    </citation>
    <scope>NUCLEOTIDE SEQUENCE [LARGE SCALE GENOMIC DNA]</scope>
    <source>
        <strain evidence="5 6">AMV1</strain>
    </source>
</reference>
<name>V4RKI1_9HYPH</name>
<dbReference type="SMART" id="SM00342">
    <property type="entry name" value="HTH_ARAC"/>
    <property type="match status" value="1"/>
</dbReference>
<organism evidence="5 6">
    <name type="scientific">Lutibaculum baratangense AMV1</name>
    <dbReference type="NCBI Taxonomy" id="631454"/>
    <lineage>
        <taxon>Bacteria</taxon>
        <taxon>Pseudomonadati</taxon>
        <taxon>Pseudomonadota</taxon>
        <taxon>Alphaproteobacteria</taxon>
        <taxon>Hyphomicrobiales</taxon>
        <taxon>Tepidamorphaceae</taxon>
        <taxon>Lutibaculum</taxon>
    </lineage>
</organism>
<keyword evidence="3" id="KW-0804">Transcription</keyword>
<accession>V4RKI1</accession>
<dbReference type="InterPro" id="IPR018062">
    <property type="entry name" value="HTH_AraC-typ_CS"/>
</dbReference>
<dbReference type="GO" id="GO:0043565">
    <property type="term" value="F:sequence-specific DNA binding"/>
    <property type="evidence" value="ECO:0007669"/>
    <property type="project" value="InterPro"/>
</dbReference>
<dbReference type="InterPro" id="IPR050204">
    <property type="entry name" value="AraC_XylS_family_regulators"/>
</dbReference>
<dbReference type="InterPro" id="IPR018060">
    <property type="entry name" value="HTH_AraC"/>
</dbReference>
<dbReference type="InterPro" id="IPR009057">
    <property type="entry name" value="Homeodomain-like_sf"/>
</dbReference>
<sequence length="172" mass="19108">MGAFASQTIRSAVRNLWALCEEEGAPSRLLARAAGCEILAELCRLGGAPFGPARAGLAPWAERRCLDLMRARLSEDVSLDELAAEARLSPFHFARMFKQSVGVPPRVHLTRLRMEKACELLALTDLPITEIAQEVGYSSNQVLARVFVKHQRMTPSDYRRAVRVKTSCSLER</sequence>
<dbReference type="PANTHER" id="PTHR46796:SF2">
    <property type="entry name" value="TRANSCRIPTIONAL REGULATORY PROTEIN"/>
    <property type="match status" value="1"/>
</dbReference>
<dbReference type="AlphaFoldDB" id="V4RKI1"/>
<evidence type="ECO:0000313" key="6">
    <source>
        <dbReference type="Proteomes" id="UP000017819"/>
    </source>
</evidence>
<dbReference type="Pfam" id="PF12833">
    <property type="entry name" value="HTH_18"/>
    <property type="match status" value="1"/>
</dbReference>
<dbReference type="Gene3D" id="1.10.10.60">
    <property type="entry name" value="Homeodomain-like"/>
    <property type="match status" value="2"/>
</dbReference>
<dbReference type="PANTHER" id="PTHR46796">
    <property type="entry name" value="HTH-TYPE TRANSCRIPTIONAL ACTIVATOR RHAS-RELATED"/>
    <property type="match status" value="1"/>
</dbReference>
<dbReference type="PROSITE" id="PS00041">
    <property type="entry name" value="HTH_ARAC_FAMILY_1"/>
    <property type="match status" value="1"/>
</dbReference>
<dbReference type="PROSITE" id="PS01124">
    <property type="entry name" value="HTH_ARAC_FAMILY_2"/>
    <property type="match status" value="1"/>
</dbReference>
<gene>
    <name evidence="5" type="ORF">N177_1169</name>
</gene>